<dbReference type="EMBL" id="AP019829">
    <property type="protein sequence ID" value="BBM41821.1"/>
    <property type="molecule type" value="Genomic_DNA"/>
</dbReference>
<feature type="region of interest" description="Disordered" evidence="1">
    <location>
        <begin position="139"/>
        <end position="170"/>
    </location>
</feature>
<dbReference type="GeneID" id="84803410"/>
<feature type="compositionally biased region" description="Basic residues" evidence="1">
    <location>
        <begin position="139"/>
        <end position="149"/>
    </location>
</feature>
<sequence length="170" mass="20096">MAKAYETTEEMSNEIRMIRKTIKNKSEDIRLHAVELRGLGKKNKEIAEILDVHEKVVSKWICIFANQGIQGLMNKPKGGNHKNMTFEEEEKFLKQFEERAKKGELLNTNEIKQEYIKLVGHSIGHEQIYRVLRRHGYRKIMPRSRHPKKASNEEIEQSKKKSPIWCRKQK</sequence>
<name>A0A7U6L8N2_9FUSO</name>
<accession>A0A7U6L8N2</accession>
<evidence type="ECO:0000313" key="4">
    <source>
        <dbReference type="Proteomes" id="UP000321943"/>
    </source>
</evidence>
<evidence type="ECO:0000259" key="2">
    <source>
        <dbReference type="Pfam" id="PF13592"/>
    </source>
</evidence>
<dbReference type="InterPro" id="IPR025959">
    <property type="entry name" value="Winged_HTH_dom"/>
</dbReference>
<feature type="domain" description="Winged helix-turn helix" evidence="2">
    <location>
        <begin position="104"/>
        <end position="162"/>
    </location>
</feature>
<dbReference type="InterPro" id="IPR009057">
    <property type="entry name" value="Homeodomain-like_sf"/>
</dbReference>
<evidence type="ECO:0000313" key="3">
    <source>
        <dbReference type="EMBL" id="BBM41821.1"/>
    </source>
</evidence>
<dbReference type="KEGG" id="lwd:JCM16777_0044"/>
<dbReference type="Proteomes" id="UP000321943">
    <property type="component" value="Chromosome"/>
</dbReference>
<dbReference type="Pfam" id="PF13592">
    <property type="entry name" value="HTH_33"/>
    <property type="match status" value="1"/>
</dbReference>
<proteinExistence type="predicted"/>
<gene>
    <name evidence="3" type="ORF">JCM16777_0044</name>
</gene>
<protein>
    <recommendedName>
        <fullName evidence="2">Winged helix-turn helix domain-containing protein</fullName>
    </recommendedName>
</protein>
<organism evidence="3 4">
    <name type="scientific">Leptotrichia wadei</name>
    <dbReference type="NCBI Taxonomy" id="157687"/>
    <lineage>
        <taxon>Bacteria</taxon>
        <taxon>Fusobacteriati</taxon>
        <taxon>Fusobacteriota</taxon>
        <taxon>Fusobacteriia</taxon>
        <taxon>Fusobacteriales</taxon>
        <taxon>Leptotrichiaceae</taxon>
        <taxon>Leptotrichia</taxon>
    </lineage>
</organism>
<dbReference type="RefSeq" id="WP_146997808.1">
    <property type="nucleotide sequence ID" value="NZ_AP019829.2"/>
</dbReference>
<feature type="compositionally biased region" description="Basic and acidic residues" evidence="1">
    <location>
        <begin position="150"/>
        <end position="159"/>
    </location>
</feature>
<dbReference type="AlphaFoldDB" id="A0A7U6L8N2"/>
<evidence type="ECO:0000256" key="1">
    <source>
        <dbReference type="SAM" id="MobiDB-lite"/>
    </source>
</evidence>
<dbReference type="SUPFAM" id="SSF46689">
    <property type="entry name" value="Homeodomain-like"/>
    <property type="match status" value="1"/>
</dbReference>
<dbReference type="Pfam" id="PF13384">
    <property type="entry name" value="HTH_23"/>
    <property type="match status" value="1"/>
</dbReference>
<reference evidence="3 4" key="1">
    <citation type="submission" date="2019-07" db="EMBL/GenBank/DDBJ databases">
        <title>Complete Genome Sequence of Leptotrichia wadei Strain JCM16777.</title>
        <authorList>
            <person name="Watanabe S."/>
            <person name="Cui L."/>
        </authorList>
    </citation>
    <scope>NUCLEOTIDE SEQUENCE [LARGE SCALE GENOMIC DNA]</scope>
    <source>
        <strain evidence="3 4">JCM16777</strain>
    </source>
</reference>